<sequence>MPPSHSSRQIPGTYHVELERGHPQLLDACTVELVSSPWRAAYKTARYGGGGWTSHISDLRLLTLSMTRQRQKAQAQAQA</sequence>
<keyword evidence="2" id="KW-1185">Reference proteome</keyword>
<dbReference type="Proteomes" id="UP001148614">
    <property type="component" value="Unassembled WGS sequence"/>
</dbReference>
<proteinExistence type="predicted"/>
<dbReference type="EMBL" id="JANPWZ010000148">
    <property type="protein sequence ID" value="KAJ3578970.1"/>
    <property type="molecule type" value="Genomic_DNA"/>
</dbReference>
<organism evidence="1 2">
    <name type="scientific">Xylaria arbuscula</name>
    <dbReference type="NCBI Taxonomy" id="114810"/>
    <lineage>
        <taxon>Eukaryota</taxon>
        <taxon>Fungi</taxon>
        <taxon>Dikarya</taxon>
        <taxon>Ascomycota</taxon>
        <taxon>Pezizomycotina</taxon>
        <taxon>Sordariomycetes</taxon>
        <taxon>Xylariomycetidae</taxon>
        <taxon>Xylariales</taxon>
        <taxon>Xylariaceae</taxon>
        <taxon>Xylaria</taxon>
    </lineage>
</organism>
<evidence type="ECO:0000313" key="2">
    <source>
        <dbReference type="Proteomes" id="UP001148614"/>
    </source>
</evidence>
<reference evidence="1" key="1">
    <citation type="submission" date="2022-07" db="EMBL/GenBank/DDBJ databases">
        <title>Genome Sequence of Xylaria arbuscula.</title>
        <authorList>
            <person name="Buettner E."/>
        </authorList>
    </citation>
    <scope>NUCLEOTIDE SEQUENCE</scope>
    <source>
        <strain evidence="1">VT107</strain>
    </source>
</reference>
<evidence type="ECO:0000313" key="1">
    <source>
        <dbReference type="EMBL" id="KAJ3578970.1"/>
    </source>
</evidence>
<accession>A0A9W8NL52</accession>
<protein>
    <submittedName>
        <fullName evidence="1">Uncharacterized protein</fullName>
    </submittedName>
</protein>
<comment type="caution">
    <text evidence="1">The sequence shown here is derived from an EMBL/GenBank/DDBJ whole genome shotgun (WGS) entry which is preliminary data.</text>
</comment>
<gene>
    <name evidence="1" type="ORF">NPX13_g1600</name>
</gene>
<name>A0A9W8NL52_9PEZI</name>
<dbReference type="AlphaFoldDB" id="A0A9W8NL52"/>